<dbReference type="InterPro" id="IPR014710">
    <property type="entry name" value="RmlC-like_jellyroll"/>
</dbReference>
<dbReference type="EMBL" id="FOGZ01000007">
    <property type="protein sequence ID" value="SER72343.1"/>
    <property type="molecule type" value="Genomic_DNA"/>
</dbReference>
<dbReference type="Pfam" id="PF07883">
    <property type="entry name" value="Cupin_2"/>
    <property type="match status" value="1"/>
</dbReference>
<dbReference type="InterPro" id="IPR011051">
    <property type="entry name" value="RmlC_Cupin_sf"/>
</dbReference>
<feature type="domain" description="Cupin type-2" evidence="1">
    <location>
        <begin position="69"/>
        <end position="115"/>
    </location>
</feature>
<dbReference type="RefSeq" id="WP_091968629.1">
    <property type="nucleotide sequence ID" value="NZ_FOGZ01000007.1"/>
</dbReference>
<dbReference type="AlphaFoldDB" id="A0A1H9RJX5"/>
<accession>A0A1H9RJX5</accession>
<protein>
    <submittedName>
        <fullName evidence="2">Uncharacterized protein YjlB</fullName>
    </submittedName>
</protein>
<gene>
    <name evidence="2" type="ORF">SAMN05443377_10790</name>
</gene>
<name>A0A1H9RJX5_9ACTN</name>
<dbReference type="Proteomes" id="UP000198815">
    <property type="component" value="Unassembled WGS sequence"/>
</dbReference>
<dbReference type="STRING" id="64702.SAMN05443377_10790"/>
<evidence type="ECO:0000313" key="3">
    <source>
        <dbReference type="Proteomes" id="UP000198815"/>
    </source>
</evidence>
<organism evidence="2 3">
    <name type="scientific">Propionibacterium cyclohexanicum</name>
    <dbReference type="NCBI Taxonomy" id="64702"/>
    <lineage>
        <taxon>Bacteria</taxon>
        <taxon>Bacillati</taxon>
        <taxon>Actinomycetota</taxon>
        <taxon>Actinomycetes</taxon>
        <taxon>Propionibacteriales</taxon>
        <taxon>Propionibacteriaceae</taxon>
        <taxon>Propionibacterium</taxon>
    </lineage>
</organism>
<dbReference type="SUPFAM" id="SSF51182">
    <property type="entry name" value="RmlC-like cupins"/>
    <property type="match status" value="1"/>
</dbReference>
<dbReference type="InterPro" id="IPR047121">
    <property type="entry name" value="YjiB-like"/>
</dbReference>
<keyword evidence="3" id="KW-1185">Reference proteome</keyword>
<dbReference type="PANTHER" id="PTHR36448:SF2">
    <property type="entry name" value="CUPIN TYPE-1 DOMAIN-CONTAINING PROTEIN"/>
    <property type="match status" value="1"/>
</dbReference>
<dbReference type="PANTHER" id="PTHR36448">
    <property type="entry name" value="BLR7373 PROTEIN"/>
    <property type="match status" value="1"/>
</dbReference>
<dbReference type="Gene3D" id="2.60.120.10">
    <property type="entry name" value="Jelly Rolls"/>
    <property type="match status" value="1"/>
</dbReference>
<evidence type="ECO:0000313" key="2">
    <source>
        <dbReference type="EMBL" id="SER72343.1"/>
    </source>
</evidence>
<evidence type="ECO:0000259" key="1">
    <source>
        <dbReference type="Pfam" id="PF07883"/>
    </source>
</evidence>
<proteinExistence type="predicted"/>
<dbReference type="CDD" id="cd02219">
    <property type="entry name" value="cupin_YjlB-like"/>
    <property type="match status" value="1"/>
</dbReference>
<dbReference type="OrthoDB" id="287918at2"/>
<sequence>MSEQTPQSRIVEPTKHVIADSPTNPGNSVPVLHYRQAVQSTGDLTVEFDQLFTRHRWLGAWTAQLYDVDHVHPDAFEVLGIVRGEGVVVCGGVPGTGIDVAPGDVLVIPAGVTHRSGAGPLTVVGAYFEDARPSTVKVAGSDTVMMAEQAANVPAPDMDPIFGDNGPLERIYA</sequence>
<dbReference type="InterPro" id="IPR013096">
    <property type="entry name" value="Cupin_2"/>
</dbReference>
<reference evidence="2 3" key="1">
    <citation type="submission" date="2016-10" db="EMBL/GenBank/DDBJ databases">
        <authorList>
            <person name="de Groot N.N."/>
        </authorList>
    </citation>
    <scope>NUCLEOTIDE SEQUENCE [LARGE SCALE GENOMIC DNA]</scope>
    <source>
        <strain evidence="2 3">DSM 16859</strain>
    </source>
</reference>